<feature type="region of interest" description="Disordered" evidence="6">
    <location>
        <begin position="1"/>
        <end position="36"/>
    </location>
</feature>
<keyword evidence="5" id="KW-0175">Coiled coil</keyword>
<dbReference type="GO" id="GO:0000213">
    <property type="term" value="F:tRNA-intron lyase activity"/>
    <property type="evidence" value="ECO:0007669"/>
    <property type="project" value="UniProtKB-EC"/>
</dbReference>
<keyword evidence="8" id="KW-0255">Endonuclease</keyword>
<feature type="domain" description="tRNA intron endonuclease catalytic" evidence="7">
    <location>
        <begin position="285"/>
        <end position="341"/>
    </location>
</feature>
<protein>
    <recommendedName>
        <fullName evidence="4">tRNA-splicing endonuclease subunit Sen2</fullName>
        <ecNumber evidence="4">4.6.1.16</ecNumber>
    </recommendedName>
</protein>
<evidence type="ECO:0000259" key="7">
    <source>
        <dbReference type="Pfam" id="PF01974"/>
    </source>
</evidence>
<comment type="function">
    <text evidence="4">Constitutes one of the two catalytic subunit of the tRNA-splicing endonuclease complex, a complex responsible for identification and cleavage of the splice sites in pre-tRNA. It cleaves pre-tRNA at the 5'- and 3'-splice sites to release the intron. The products are an intron and two tRNA half-molecules bearing 2',3'-cyclic phosphate and 5'-OH termini. There are no conserved sequences at the splice sites, but the intron is invariably located at the same site in the gene, placing the splice sites an invariant distance from the constant structural features of the tRNA body.</text>
</comment>
<dbReference type="PANTHER" id="PTHR21227">
    <property type="entry name" value="TRNA-SPLICING ENDONUCLEASE SUBUNIT SEN2"/>
    <property type="match status" value="1"/>
</dbReference>
<keyword evidence="8" id="KW-0540">Nuclease</keyword>
<evidence type="ECO:0000256" key="6">
    <source>
        <dbReference type="SAM" id="MobiDB-lite"/>
    </source>
</evidence>
<dbReference type="PIRSF" id="PIRSF011789">
    <property type="entry name" value="tRNA_splic_SEN2"/>
    <property type="match status" value="1"/>
</dbReference>
<evidence type="ECO:0000256" key="1">
    <source>
        <dbReference type="ARBA" id="ARBA00008078"/>
    </source>
</evidence>
<evidence type="ECO:0000313" key="9">
    <source>
        <dbReference type="Proteomes" id="UP001172684"/>
    </source>
</evidence>
<dbReference type="Gene3D" id="3.40.1350.10">
    <property type="match status" value="1"/>
</dbReference>
<name>A0ABQ9NQK0_9PEZI</name>
<dbReference type="PANTHER" id="PTHR21227:SF0">
    <property type="entry name" value="TRNA-SPLICING ENDONUCLEASE SUBUNIT SEN2"/>
    <property type="match status" value="1"/>
</dbReference>
<gene>
    <name evidence="8" type="primary">SEN2</name>
    <name evidence="8" type="ORF">H2201_005205</name>
</gene>
<dbReference type="InterPro" id="IPR036167">
    <property type="entry name" value="tRNA_intron_Endo_cat-like_sf"/>
</dbReference>
<sequence>MTGSNSTSKVRQNAWSMNNMATPSADKKRAPRPNYNKLHARPLPLITHPLPAFLPHNPLSLLRIAYALLSELFTQPSSHAEAPYEGYFSPETRSVHITDPKTVRALWEQGFFGKGTLSRSEPAWLEREKRRRGLTAALTSEEYTQQRREERLKFKQERARAQREALEEQLRKEEGAPSAALNEAEAAEIEQLVQPAGSEVEAPVANIQETAEAAPPEVSEEPIISNEEHLQLTLEEAFFLSYGLGALQVIHDDLPLSNTDLLSLCRCHSSFPPSAPDQLQPDDPFLLSYATYHHFRSLGWVVRPALKFAGDFMLYARGPVFAHAEFVVVVLPSYSHAYWKEPERRKECKRKEERSWWWLHCVNRVQGHVFKSLVLCYVEVPPLLAGGEGEEMGEGDVGGLLGRYRVREFVVKRWVANRSRD</sequence>
<dbReference type="CDD" id="cd22363">
    <property type="entry name" value="tRNA-intron_lyase_C"/>
    <property type="match status" value="1"/>
</dbReference>
<evidence type="ECO:0000256" key="2">
    <source>
        <dbReference type="ARBA" id="ARBA00022694"/>
    </source>
</evidence>
<keyword evidence="9" id="KW-1185">Reference proteome</keyword>
<proteinExistence type="inferred from homology"/>
<dbReference type="InterPro" id="IPR016589">
    <property type="entry name" value="tRNA_splic_SEN2"/>
</dbReference>
<evidence type="ECO:0000256" key="3">
    <source>
        <dbReference type="ARBA" id="ARBA00023239"/>
    </source>
</evidence>
<accession>A0ABQ9NQK0</accession>
<dbReference type="SUPFAM" id="SSF53032">
    <property type="entry name" value="tRNA-intron endonuclease catalytic domain-like"/>
    <property type="match status" value="1"/>
</dbReference>
<comment type="caution">
    <text evidence="8">The sequence shown here is derived from an EMBL/GenBank/DDBJ whole genome shotgun (WGS) entry which is preliminary data.</text>
</comment>
<dbReference type="InterPro" id="IPR006677">
    <property type="entry name" value="tRNA_intron_Endonuc_cat-like"/>
</dbReference>
<dbReference type="Pfam" id="PF01974">
    <property type="entry name" value="tRNA_int_endo"/>
    <property type="match status" value="1"/>
</dbReference>
<evidence type="ECO:0000256" key="5">
    <source>
        <dbReference type="SAM" id="Coils"/>
    </source>
</evidence>
<organism evidence="8 9">
    <name type="scientific">Coniosporium apollinis</name>
    <dbReference type="NCBI Taxonomy" id="61459"/>
    <lineage>
        <taxon>Eukaryota</taxon>
        <taxon>Fungi</taxon>
        <taxon>Dikarya</taxon>
        <taxon>Ascomycota</taxon>
        <taxon>Pezizomycotina</taxon>
        <taxon>Dothideomycetes</taxon>
        <taxon>Dothideomycetes incertae sedis</taxon>
        <taxon>Coniosporium</taxon>
    </lineage>
</organism>
<dbReference type="InterPro" id="IPR011856">
    <property type="entry name" value="tRNA_endonuc-like_dom_sf"/>
</dbReference>
<reference evidence="8" key="1">
    <citation type="submission" date="2022-10" db="EMBL/GenBank/DDBJ databases">
        <title>Culturing micro-colonial fungi from biological soil crusts in the Mojave desert and describing Neophaeococcomyces mojavensis, and introducing the new genera and species Taxawa tesnikishii.</title>
        <authorList>
            <person name="Kurbessoian T."/>
            <person name="Stajich J.E."/>
        </authorList>
    </citation>
    <scope>NUCLEOTIDE SEQUENCE</scope>
    <source>
        <strain evidence="8">TK_1</strain>
    </source>
</reference>
<keyword evidence="2 4" id="KW-0819">tRNA processing</keyword>
<keyword evidence="8" id="KW-0378">Hydrolase</keyword>
<evidence type="ECO:0000313" key="8">
    <source>
        <dbReference type="EMBL" id="KAJ9664457.1"/>
    </source>
</evidence>
<dbReference type="EC" id="4.6.1.16" evidence="4"/>
<feature type="compositionally biased region" description="Polar residues" evidence="6">
    <location>
        <begin position="1"/>
        <end position="22"/>
    </location>
</feature>
<comment type="similarity">
    <text evidence="1 4">Belongs to the tRNA-intron endonuclease family.</text>
</comment>
<dbReference type="InterPro" id="IPR006676">
    <property type="entry name" value="tRNA_splic"/>
</dbReference>
<dbReference type="Proteomes" id="UP001172684">
    <property type="component" value="Unassembled WGS sequence"/>
</dbReference>
<feature type="coiled-coil region" evidence="5">
    <location>
        <begin position="149"/>
        <end position="176"/>
    </location>
</feature>
<evidence type="ECO:0000256" key="4">
    <source>
        <dbReference type="PIRNR" id="PIRNR011789"/>
    </source>
</evidence>
<dbReference type="EMBL" id="JAPDRL010000037">
    <property type="protein sequence ID" value="KAJ9664457.1"/>
    <property type="molecule type" value="Genomic_DNA"/>
</dbReference>
<keyword evidence="3 4" id="KW-0456">Lyase</keyword>